<reference evidence="1" key="1">
    <citation type="submission" date="2019-11" db="EMBL/GenBank/DDBJ databases">
        <title>Characterization of Clostridium perfringens isolates from swine manure treated agricultural soils.</title>
        <authorList>
            <person name="Wushke S.T."/>
        </authorList>
    </citation>
    <scope>NUCLEOTIDE SEQUENCE</scope>
    <source>
        <strain evidence="1">X94</strain>
    </source>
</reference>
<evidence type="ECO:0000313" key="2">
    <source>
        <dbReference type="Proteomes" id="UP001288778"/>
    </source>
</evidence>
<dbReference type="EMBL" id="WNUI01000635">
    <property type="protein sequence ID" value="MDZ4910710.1"/>
    <property type="molecule type" value="Genomic_DNA"/>
</dbReference>
<name>A0AAW9I706_CLOPF</name>
<feature type="non-terminal residue" evidence="1">
    <location>
        <position position="54"/>
    </location>
</feature>
<accession>A0AAW9I706</accession>
<dbReference type="AlphaFoldDB" id="A0AAW9I706"/>
<dbReference type="Proteomes" id="UP001288778">
    <property type="component" value="Unassembled WGS sequence"/>
</dbReference>
<proteinExistence type="predicted"/>
<evidence type="ECO:0000313" key="1">
    <source>
        <dbReference type="EMBL" id="MDZ4910710.1"/>
    </source>
</evidence>
<protein>
    <submittedName>
        <fullName evidence="1">FMN reductase (NADPH)</fullName>
    </submittedName>
</protein>
<dbReference type="Gene3D" id="3.40.50.360">
    <property type="match status" value="1"/>
</dbReference>
<sequence length="54" mass="5945">MTKIAFIAGSPTQGSRLFGLTHYVEDRLIIAGYEIDFISAADLPAEDLLRADFN</sequence>
<comment type="caution">
    <text evidence="1">The sequence shown here is derived from an EMBL/GenBank/DDBJ whole genome shotgun (WGS) entry which is preliminary data.</text>
</comment>
<gene>
    <name evidence="1" type="ORF">GNF68_17190</name>
</gene>
<dbReference type="InterPro" id="IPR029039">
    <property type="entry name" value="Flavoprotein-like_sf"/>
</dbReference>
<organism evidence="1 2">
    <name type="scientific">Clostridium perfringens</name>
    <dbReference type="NCBI Taxonomy" id="1502"/>
    <lineage>
        <taxon>Bacteria</taxon>
        <taxon>Bacillati</taxon>
        <taxon>Bacillota</taxon>
        <taxon>Clostridia</taxon>
        <taxon>Eubacteriales</taxon>
        <taxon>Clostridiaceae</taxon>
        <taxon>Clostridium</taxon>
    </lineage>
</organism>